<organism evidence="2 3">
    <name type="scientific">Adhaeretor mobilis</name>
    <dbReference type="NCBI Taxonomy" id="1930276"/>
    <lineage>
        <taxon>Bacteria</taxon>
        <taxon>Pseudomonadati</taxon>
        <taxon>Planctomycetota</taxon>
        <taxon>Planctomycetia</taxon>
        <taxon>Pirellulales</taxon>
        <taxon>Lacipirellulaceae</taxon>
        <taxon>Adhaeretor</taxon>
    </lineage>
</organism>
<dbReference type="RefSeq" id="WP_145060591.1">
    <property type="nucleotide sequence ID" value="NZ_CP036263.1"/>
</dbReference>
<evidence type="ECO:0000313" key="3">
    <source>
        <dbReference type="Proteomes" id="UP000319852"/>
    </source>
</evidence>
<gene>
    <name evidence="2" type="ORF">HG15A2_26840</name>
</gene>
<name>A0A517MWW0_9BACT</name>
<dbReference type="AlphaFoldDB" id="A0A517MWW0"/>
<dbReference type="OrthoDB" id="290590at2"/>
<feature type="transmembrane region" description="Helical" evidence="1">
    <location>
        <begin position="20"/>
        <end position="42"/>
    </location>
</feature>
<keyword evidence="1" id="KW-1133">Transmembrane helix</keyword>
<dbReference type="Proteomes" id="UP000319852">
    <property type="component" value="Chromosome"/>
</dbReference>
<keyword evidence="1" id="KW-0812">Transmembrane</keyword>
<protein>
    <recommendedName>
        <fullName evidence="4">Type 4 fimbrial biogenesis protein PilX N-terminal domain-containing protein</fullName>
    </recommendedName>
</protein>
<evidence type="ECO:0000256" key="1">
    <source>
        <dbReference type="SAM" id="Phobius"/>
    </source>
</evidence>
<accession>A0A517MWW0</accession>
<keyword evidence="1" id="KW-0472">Membrane</keyword>
<dbReference type="KEGG" id="amob:HG15A2_26840"/>
<evidence type="ECO:0008006" key="4">
    <source>
        <dbReference type="Google" id="ProtNLM"/>
    </source>
</evidence>
<sequence>MISQHARQRHQRRAYGSPAIARRGAAMMLCLFVVFMTTMLLVQILNTLTSDLVVIRSTIDHERALYLANAGVHEAAALLEADNTWRGVASEGTFPNHDTYTATAVDGADPFSVIVVSSGASGEVTRSVTAMLEY</sequence>
<proteinExistence type="predicted"/>
<keyword evidence="3" id="KW-1185">Reference proteome</keyword>
<dbReference type="EMBL" id="CP036263">
    <property type="protein sequence ID" value="QDS99361.1"/>
    <property type="molecule type" value="Genomic_DNA"/>
</dbReference>
<evidence type="ECO:0000313" key="2">
    <source>
        <dbReference type="EMBL" id="QDS99361.1"/>
    </source>
</evidence>
<reference evidence="2 3" key="1">
    <citation type="submission" date="2019-02" db="EMBL/GenBank/DDBJ databases">
        <title>Deep-cultivation of Planctomycetes and their phenomic and genomic characterization uncovers novel biology.</title>
        <authorList>
            <person name="Wiegand S."/>
            <person name="Jogler M."/>
            <person name="Boedeker C."/>
            <person name="Pinto D."/>
            <person name="Vollmers J."/>
            <person name="Rivas-Marin E."/>
            <person name="Kohn T."/>
            <person name="Peeters S.H."/>
            <person name="Heuer A."/>
            <person name="Rast P."/>
            <person name="Oberbeckmann S."/>
            <person name="Bunk B."/>
            <person name="Jeske O."/>
            <person name="Meyerdierks A."/>
            <person name="Storesund J.E."/>
            <person name="Kallscheuer N."/>
            <person name="Luecker S."/>
            <person name="Lage O.M."/>
            <person name="Pohl T."/>
            <person name="Merkel B.J."/>
            <person name="Hornburger P."/>
            <person name="Mueller R.-W."/>
            <person name="Bruemmer F."/>
            <person name="Labrenz M."/>
            <person name="Spormann A.M."/>
            <person name="Op den Camp H."/>
            <person name="Overmann J."/>
            <person name="Amann R."/>
            <person name="Jetten M.S.M."/>
            <person name="Mascher T."/>
            <person name="Medema M.H."/>
            <person name="Devos D.P."/>
            <person name="Kaster A.-K."/>
            <person name="Ovreas L."/>
            <person name="Rohde M."/>
            <person name="Galperin M.Y."/>
            <person name="Jogler C."/>
        </authorList>
    </citation>
    <scope>NUCLEOTIDE SEQUENCE [LARGE SCALE GENOMIC DNA]</scope>
    <source>
        <strain evidence="2 3">HG15A2</strain>
    </source>
</reference>